<evidence type="ECO:0000256" key="3">
    <source>
        <dbReference type="ARBA" id="ARBA00022741"/>
    </source>
</evidence>
<protein>
    <recommendedName>
        <fullName evidence="8">Tryptophan--tRNA ligase</fullName>
        <ecNumber evidence="8">6.1.1.2</ecNumber>
    </recommendedName>
    <alternativeName>
        <fullName evidence="8">Tryptophanyl-tRNA synthetase</fullName>
        <shortName evidence="8">TrpRS</shortName>
    </alternativeName>
</protein>
<feature type="short sequence motif" description="'HIGH' region" evidence="8">
    <location>
        <begin position="11"/>
        <end position="19"/>
    </location>
</feature>
<dbReference type="PRINTS" id="PR01039">
    <property type="entry name" value="TRNASYNTHTRP"/>
</dbReference>
<keyword evidence="6 8" id="KW-0030">Aminoacyl-tRNA synthetase</keyword>
<feature type="binding site" evidence="8">
    <location>
        <begin position="174"/>
        <end position="176"/>
    </location>
    <ligand>
        <name>ATP</name>
        <dbReference type="ChEBI" id="CHEBI:30616"/>
    </ligand>
</feature>
<dbReference type="GO" id="GO:0006436">
    <property type="term" value="P:tryptophanyl-tRNA aminoacylation"/>
    <property type="evidence" value="ECO:0007669"/>
    <property type="project" value="UniProtKB-UniRule"/>
</dbReference>
<feature type="short sequence motif" description="'KMSKS' region" evidence="8">
    <location>
        <begin position="223"/>
        <end position="227"/>
    </location>
</feature>
<dbReference type="Gene3D" id="1.10.240.10">
    <property type="entry name" value="Tyrosyl-Transfer RNA Synthetase"/>
    <property type="match status" value="1"/>
</dbReference>
<dbReference type="PROSITE" id="PS00178">
    <property type="entry name" value="AA_TRNA_LIGASE_I"/>
    <property type="match status" value="1"/>
</dbReference>
<evidence type="ECO:0000313" key="10">
    <source>
        <dbReference type="EMBL" id="MBO8432615.1"/>
    </source>
</evidence>
<dbReference type="InterPro" id="IPR001412">
    <property type="entry name" value="aa-tRNA-synth_I_CS"/>
</dbReference>
<reference evidence="10" key="2">
    <citation type="journal article" date="2021" name="PeerJ">
        <title>Extensive microbial diversity within the chicken gut microbiome revealed by metagenomics and culture.</title>
        <authorList>
            <person name="Gilroy R."/>
            <person name="Ravi A."/>
            <person name="Getino M."/>
            <person name="Pursley I."/>
            <person name="Horton D.L."/>
            <person name="Alikhan N.F."/>
            <person name="Baker D."/>
            <person name="Gharbi K."/>
            <person name="Hall N."/>
            <person name="Watson M."/>
            <person name="Adriaenssens E.M."/>
            <person name="Foster-Nyarko E."/>
            <person name="Jarju S."/>
            <person name="Secka A."/>
            <person name="Antonio M."/>
            <person name="Oren A."/>
            <person name="Chaudhuri R.R."/>
            <person name="La Ragione R."/>
            <person name="Hildebrand F."/>
            <person name="Pallen M.J."/>
        </authorList>
    </citation>
    <scope>NUCLEOTIDE SEQUENCE</scope>
    <source>
        <strain evidence="10">2889</strain>
    </source>
</reference>
<dbReference type="PANTHER" id="PTHR43766:SF1">
    <property type="entry name" value="TRYPTOPHAN--TRNA LIGASE, MITOCHONDRIAL"/>
    <property type="match status" value="1"/>
</dbReference>
<evidence type="ECO:0000256" key="8">
    <source>
        <dbReference type="HAMAP-Rule" id="MF_00140"/>
    </source>
</evidence>
<feature type="binding site" evidence="8">
    <location>
        <position position="215"/>
    </location>
    <ligand>
        <name>ATP</name>
        <dbReference type="ChEBI" id="CHEBI:30616"/>
    </ligand>
</feature>
<evidence type="ECO:0000256" key="4">
    <source>
        <dbReference type="ARBA" id="ARBA00022840"/>
    </source>
</evidence>
<evidence type="ECO:0000256" key="5">
    <source>
        <dbReference type="ARBA" id="ARBA00022917"/>
    </source>
</evidence>
<comment type="catalytic activity">
    <reaction evidence="7 8">
        <text>tRNA(Trp) + L-tryptophan + ATP = L-tryptophyl-tRNA(Trp) + AMP + diphosphate + H(+)</text>
        <dbReference type="Rhea" id="RHEA:24080"/>
        <dbReference type="Rhea" id="RHEA-COMP:9671"/>
        <dbReference type="Rhea" id="RHEA-COMP:9705"/>
        <dbReference type="ChEBI" id="CHEBI:15378"/>
        <dbReference type="ChEBI" id="CHEBI:30616"/>
        <dbReference type="ChEBI" id="CHEBI:33019"/>
        <dbReference type="ChEBI" id="CHEBI:57912"/>
        <dbReference type="ChEBI" id="CHEBI:78442"/>
        <dbReference type="ChEBI" id="CHEBI:78535"/>
        <dbReference type="ChEBI" id="CHEBI:456215"/>
        <dbReference type="EC" id="6.1.1.2"/>
    </reaction>
</comment>
<keyword evidence="8" id="KW-0963">Cytoplasm</keyword>
<dbReference type="Gene3D" id="3.40.50.620">
    <property type="entry name" value="HUPs"/>
    <property type="match status" value="1"/>
</dbReference>
<dbReference type="Proteomes" id="UP000823612">
    <property type="component" value="Unassembled WGS sequence"/>
</dbReference>
<accession>A0A9D9DTD9</accession>
<dbReference type="PANTHER" id="PTHR43766">
    <property type="entry name" value="TRYPTOPHAN--TRNA LIGASE, MITOCHONDRIAL"/>
    <property type="match status" value="1"/>
</dbReference>
<dbReference type="GO" id="GO:0005524">
    <property type="term" value="F:ATP binding"/>
    <property type="evidence" value="ECO:0007669"/>
    <property type="project" value="UniProtKB-UniRule"/>
</dbReference>
<feature type="binding site" evidence="8">
    <location>
        <begin position="10"/>
        <end position="12"/>
    </location>
    <ligand>
        <name>ATP</name>
        <dbReference type="ChEBI" id="CHEBI:30616"/>
    </ligand>
</feature>
<keyword evidence="5 8" id="KW-0648">Protein biosynthesis</keyword>
<dbReference type="InterPro" id="IPR024109">
    <property type="entry name" value="Trp-tRNA-ligase_bac-type"/>
</dbReference>
<gene>
    <name evidence="8 10" type="primary">trpS</name>
    <name evidence="10" type="ORF">IAB08_04920</name>
</gene>
<dbReference type="CDD" id="cd00806">
    <property type="entry name" value="TrpRS_core"/>
    <property type="match status" value="1"/>
</dbReference>
<dbReference type="GO" id="GO:0005829">
    <property type="term" value="C:cytosol"/>
    <property type="evidence" value="ECO:0007669"/>
    <property type="project" value="TreeGrafter"/>
</dbReference>
<dbReference type="InterPro" id="IPR014729">
    <property type="entry name" value="Rossmann-like_a/b/a_fold"/>
</dbReference>
<name>A0A9D9DTD9_9BACT</name>
<reference evidence="10" key="1">
    <citation type="submission" date="2020-10" db="EMBL/GenBank/DDBJ databases">
        <authorList>
            <person name="Gilroy R."/>
        </authorList>
    </citation>
    <scope>NUCLEOTIDE SEQUENCE</scope>
    <source>
        <strain evidence="10">2889</strain>
    </source>
</reference>
<keyword evidence="3 8" id="KW-0547">Nucleotide-binding</keyword>
<keyword evidence="2 8" id="KW-0436">Ligase</keyword>
<comment type="caution">
    <text evidence="10">The sequence shown here is derived from an EMBL/GenBank/DDBJ whole genome shotgun (WGS) entry which is preliminary data.</text>
</comment>
<organism evidence="10 11">
    <name type="scientific">Candidatus Pullibacteroides excrementavium</name>
    <dbReference type="NCBI Taxonomy" id="2840905"/>
    <lineage>
        <taxon>Bacteria</taxon>
        <taxon>Pseudomonadati</taxon>
        <taxon>Bacteroidota</taxon>
        <taxon>Bacteroidia</taxon>
        <taxon>Bacteroidales</taxon>
        <taxon>Candidatus Pullibacteroides</taxon>
    </lineage>
</organism>
<comment type="subunit">
    <text evidence="8">Homodimer.</text>
</comment>
<keyword evidence="4 8" id="KW-0067">ATP-binding</keyword>
<dbReference type="InterPro" id="IPR002306">
    <property type="entry name" value="Trp-tRNA-ligase"/>
</dbReference>
<dbReference type="InterPro" id="IPR050203">
    <property type="entry name" value="Trp-tRNA_synthetase"/>
</dbReference>
<dbReference type="Pfam" id="PF00579">
    <property type="entry name" value="tRNA-synt_1b"/>
    <property type="match status" value="1"/>
</dbReference>
<dbReference type="EC" id="6.1.1.2" evidence="8"/>
<evidence type="ECO:0000256" key="6">
    <source>
        <dbReference type="ARBA" id="ARBA00023146"/>
    </source>
</evidence>
<feature type="binding site" evidence="8">
    <location>
        <begin position="18"/>
        <end position="19"/>
    </location>
    <ligand>
        <name>ATP</name>
        <dbReference type="ChEBI" id="CHEBI:30616"/>
    </ligand>
</feature>
<feature type="binding site" evidence="8">
    <location>
        <position position="162"/>
    </location>
    <ligand>
        <name>L-tryptophan</name>
        <dbReference type="ChEBI" id="CHEBI:57912"/>
    </ligand>
</feature>
<dbReference type="NCBIfam" id="TIGR00233">
    <property type="entry name" value="trpS"/>
    <property type="match status" value="1"/>
</dbReference>
<evidence type="ECO:0000313" key="11">
    <source>
        <dbReference type="Proteomes" id="UP000823612"/>
    </source>
</evidence>
<evidence type="ECO:0000256" key="2">
    <source>
        <dbReference type="ARBA" id="ARBA00022598"/>
    </source>
</evidence>
<comment type="function">
    <text evidence="8">Catalyzes the attachment of tryptophan to tRNA(Trp).</text>
</comment>
<evidence type="ECO:0000256" key="9">
    <source>
        <dbReference type="RuleBase" id="RU363036"/>
    </source>
</evidence>
<dbReference type="GO" id="GO:0004830">
    <property type="term" value="F:tryptophan-tRNA ligase activity"/>
    <property type="evidence" value="ECO:0007669"/>
    <property type="project" value="UniProtKB-UniRule"/>
</dbReference>
<dbReference type="InterPro" id="IPR002305">
    <property type="entry name" value="aa-tRNA-synth_Ic"/>
</dbReference>
<feature type="binding site" evidence="8">
    <location>
        <begin position="223"/>
        <end position="227"/>
    </location>
    <ligand>
        <name>ATP</name>
        <dbReference type="ChEBI" id="CHEBI:30616"/>
    </ligand>
</feature>
<evidence type="ECO:0000256" key="1">
    <source>
        <dbReference type="ARBA" id="ARBA00005594"/>
    </source>
</evidence>
<proteinExistence type="inferred from homology"/>
<comment type="subcellular location">
    <subcellularLocation>
        <location evidence="8">Cytoplasm</location>
    </subcellularLocation>
</comment>
<dbReference type="EMBL" id="JADIMZ010000074">
    <property type="protein sequence ID" value="MBO8432615.1"/>
    <property type="molecule type" value="Genomic_DNA"/>
</dbReference>
<evidence type="ECO:0000256" key="7">
    <source>
        <dbReference type="ARBA" id="ARBA00049929"/>
    </source>
</evidence>
<dbReference type="AlphaFoldDB" id="A0A9D9DTD9"/>
<dbReference type="FunFam" id="1.10.240.10:FF:000005">
    <property type="entry name" value="Tryptophan--tRNA ligase"/>
    <property type="match status" value="1"/>
</dbReference>
<dbReference type="SUPFAM" id="SSF52374">
    <property type="entry name" value="Nucleotidylyl transferase"/>
    <property type="match status" value="1"/>
</dbReference>
<sequence length="357" mass="40706">MKKIVVSGIRPTGNLHLGNYFGALRNFIRMQDEYNCYFFIADYHSLTTHPHPDHLRQNVKQILASYIACGMDPEKVAIYAQSDLPETAELYMFFNMNVYLGELMRCTSFKEKAKQYWDQLKQELMEDMAASDNPGELKPEKESNKVHVSAGLLTYPTLMAADILIHKADFVPVGKDQEQHLEMTRTFAHRFNRIYGVDYFGQPQAFNFGSNLVKIPGLDGSGKMGKSESGNNAIFLTDDDATIRKKIMRATTDSGPVEMNQQKPEVIANLFQLVKVLCSEDTYKSFDEAYNNCTIRYGDLKKQLAEDTIKFVAPFRERIQEILADDAYLEKVRRVGAEKARESASKTVREVRNIIGF</sequence>
<dbReference type="HAMAP" id="MF_00140_B">
    <property type="entry name" value="Trp_tRNA_synth_B"/>
    <property type="match status" value="1"/>
</dbReference>
<comment type="similarity">
    <text evidence="1 8 9">Belongs to the class-I aminoacyl-tRNA synthetase family.</text>
</comment>